<feature type="region of interest" description="Disordered" evidence="1">
    <location>
        <begin position="284"/>
        <end position="318"/>
    </location>
</feature>
<feature type="signal peptide" evidence="3">
    <location>
        <begin position="1"/>
        <end position="21"/>
    </location>
</feature>
<evidence type="ECO:0000313" key="6">
    <source>
        <dbReference type="Proteomes" id="UP001530400"/>
    </source>
</evidence>
<feature type="compositionally biased region" description="Low complexity" evidence="1">
    <location>
        <begin position="292"/>
        <end position="310"/>
    </location>
</feature>
<keyword evidence="2" id="KW-0812">Transmembrane</keyword>
<feature type="transmembrane region" description="Helical" evidence="2">
    <location>
        <begin position="524"/>
        <end position="545"/>
    </location>
</feature>
<sequence length="670" mass="71454">MTNKLLYVTLVLLYFCAPVEAASKKKDALLSAPSSLTKQNDVSASNDSNTYLYDLMVDLITINGEKVTPSSKASKPPSRNPTATQVPSVVLVDKGDDDDDNFLDDNFLDDNPVRTTSTNAPSSVQTVSPSLDARPIPSDSTMTSVPTSNTSSASTTAPTLNSTTESSSSLPSPMPVLATSVASASSSSDVVLKPSRAPIGLHSSSPIKSKASKSPATIDIAIIECPQQFNSSAKYQQFDVVSMKSIIYKCKPWPNDAYCNSFEPGSKYSDHGWTIEGPCVTFSPSPSPTVETSAEPSLSPSSSIPTDSPTADQDITHSPTAVSVESVTVFPTPVPTTNSSAVASQAPSKGNDVLSVDLPRIICDISLSPHLAPKFQQKHVLLVAMTNTLFNILDVHLSNDVAGISLSVQVAINSNGNATSATMMRLKADFTGSVSFSLDDDRVPAESDLVNILLSHFSIEEFTKRLTSPLKTTRASIQDSVVKVNSVFFFEDGMLLPAGANHYSASSSPTSEEATLETANNIQVAVGVFVLTAVGFALVMILFVAQSKRIDFEYEDETVLPDAAPTSNKANAVATPQKKENSDAEIQVKTRKRNPYFGGIDSLSDLSSLSESPYTDRLTSSQDIAPTTPSLGIAAPSYRYFAGTRTPYVDDASMGDDKEWRMRSHMLETP</sequence>
<comment type="caution">
    <text evidence="4">The sequence shown here is derived from an EMBL/GenBank/DDBJ whole genome shotgun (WGS) entry which is preliminary data.</text>
</comment>
<reference evidence="4 6" key="1">
    <citation type="submission" date="2024-10" db="EMBL/GenBank/DDBJ databases">
        <title>Updated reference genomes for cyclostephanoid diatoms.</title>
        <authorList>
            <person name="Roberts W.R."/>
            <person name="Alverson A.J."/>
        </authorList>
    </citation>
    <scope>NUCLEOTIDE SEQUENCE [LARGE SCALE GENOMIC DNA]</scope>
    <source>
        <strain evidence="4 6">AJA010-31</strain>
    </source>
</reference>
<organism evidence="4 6">
    <name type="scientific">Cyclotella atomus</name>
    <dbReference type="NCBI Taxonomy" id="382360"/>
    <lineage>
        <taxon>Eukaryota</taxon>
        <taxon>Sar</taxon>
        <taxon>Stramenopiles</taxon>
        <taxon>Ochrophyta</taxon>
        <taxon>Bacillariophyta</taxon>
        <taxon>Coscinodiscophyceae</taxon>
        <taxon>Thalassiosirophycidae</taxon>
        <taxon>Stephanodiscales</taxon>
        <taxon>Stephanodiscaceae</taxon>
        <taxon>Cyclotella</taxon>
    </lineage>
</organism>
<keyword evidence="6" id="KW-1185">Reference proteome</keyword>
<feature type="chain" id="PRO_5044724932" evidence="3">
    <location>
        <begin position="22"/>
        <end position="670"/>
    </location>
</feature>
<feature type="region of interest" description="Disordered" evidence="1">
    <location>
        <begin position="566"/>
        <end position="585"/>
    </location>
</feature>
<evidence type="ECO:0000313" key="5">
    <source>
        <dbReference type="EMBL" id="KAL3787234.1"/>
    </source>
</evidence>
<dbReference type="EMBL" id="JALLPJ020001044">
    <property type="protein sequence ID" value="KAL3777448.1"/>
    <property type="molecule type" value="Genomic_DNA"/>
</dbReference>
<name>A0ABD3NNI5_9STRA</name>
<feature type="compositionally biased region" description="Polar residues" evidence="1">
    <location>
        <begin position="113"/>
        <end position="129"/>
    </location>
</feature>
<evidence type="ECO:0000256" key="3">
    <source>
        <dbReference type="SAM" id="SignalP"/>
    </source>
</evidence>
<keyword evidence="3" id="KW-0732">Signal</keyword>
<dbReference type="AlphaFoldDB" id="A0ABD3NNI5"/>
<evidence type="ECO:0000256" key="2">
    <source>
        <dbReference type="SAM" id="Phobius"/>
    </source>
</evidence>
<dbReference type="EMBL" id="JALLPJ020000620">
    <property type="protein sequence ID" value="KAL3787234.1"/>
    <property type="molecule type" value="Genomic_DNA"/>
</dbReference>
<accession>A0ABD3NNI5</accession>
<gene>
    <name evidence="5" type="ORF">ACHAWO_000351</name>
    <name evidence="4" type="ORF">ACHAWO_006802</name>
</gene>
<feature type="compositionally biased region" description="Acidic residues" evidence="1">
    <location>
        <begin position="95"/>
        <end position="108"/>
    </location>
</feature>
<evidence type="ECO:0000313" key="4">
    <source>
        <dbReference type="EMBL" id="KAL3777448.1"/>
    </source>
</evidence>
<keyword evidence="2" id="KW-1133">Transmembrane helix</keyword>
<feature type="region of interest" description="Disordered" evidence="1">
    <location>
        <begin position="68"/>
        <end position="174"/>
    </location>
</feature>
<proteinExistence type="predicted"/>
<keyword evidence="2" id="KW-0472">Membrane</keyword>
<feature type="compositionally biased region" description="Low complexity" evidence="1">
    <location>
        <begin position="143"/>
        <end position="174"/>
    </location>
</feature>
<dbReference type="Proteomes" id="UP001530400">
    <property type="component" value="Unassembled WGS sequence"/>
</dbReference>
<evidence type="ECO:0000256" key="1">
    <source>
        <dbReference type="SAM" id="MobiDB-lite"/>
    </source>
</evidence>
<protein>
    <submittedName>
        <fullName evidence="4">Uncharacterized protein</fullName>
    </submittedName>
</protein>